<dbReference type="GO" id="GO:0000160">
    <property type="term" value="P:phosphorelay signal transduction system"/>
    <property type="evidence" value="ECO:0007669"/>
    <property type="project" value="InterPro"/>
</dbReference>
<dbReference type="InterPro" id="IPR000792">
    <property type="entry name" value="Tscrpt_reg_LuxR_C"/>
</dbReference>
<dbReference type="SMART" id="SM00421">
    <property type="entry name" value="HTH_LUXR"/>
    <property type="match status" value="1"/>
</dbReference>
<evidence type="ECO:0000256" key="4">
    <source>
        <dbReference type="ARBA" id="ARBA00023163"/>
    </source>
</evidence>
<dbReference type="HOGENOM" id="CLU_000445_90_10_9"/>
<dbReference type="SUPFAM" id="SSF52172">
    <property type="entry name" value="CheY-like"/>
    <property type="match status" value="1"/>
</dbReference>
<dbReference type="InterPro" id="IPR058245">
    <property type="entry name" value="NreC/VraR/RcsB-like_REC"/>
</dbReference>
<dbReference type="InterPro" id="IPR001789">
    <property type="entry name" value="Sig_transdc_resp-reg_receiver"/>
</dbReference>
<dbReference type="PATRIC" id="fig|649747.3.peg.3355"/>
<comment type="caution">
    <text evidence="8">The sequence shown here is derived from an EMBL/GenBank/DDBJ whole genome shotgun (WGS) entry which is preliminary data.</text>
</comment>
<feature type="domain" description="HTH luxR-type" evidence="6">
    <location>
        <begin position="154"/>
        <end position="219"/>
    </location>
</feature>
<dbReference type="InterPro" id="IPR016032">
    <property type="entry name" value="Sig_transdc_resp-reg_C-effctor"/>
</dbReference>
<feature type="domain" description="Response regulatory" evidence="7">
    <location>
        <begin position="13"/>
        <end position="129"/>
    </location>
</feature>
<dbReference type="CDD" id="cd06170">
    <property type="entry name" value="LuxR_C_like"/>
    <property type="match status" value="1"/>
</dbReference>
<evidence type="ECO:0000256" key="1">
    <source>
        <dbReference type="ARBA" id="ARBA00022553"/>
    </source>
</evidence>
<dbReference type="Pfam" id="PF00196">
    <property type="entry name" value="GerE"/>
    <property type="match status" value="1"/>
</dbReference>
<feature type="modified residue" description="4-aspartylphosphate" evidence="5">
    <location>
        <position position="64"/>
    </location>
</feature>
<dbReference type="PANTHER" id="PTHR43214:SF37">
    <property type="entry name" value="TRANSCRIPTIONAL REGULATORY PROTEIN YDFI"/>
    <property type="match status" value="1"/>
</dbReference>
<dbReference type="Proteomes" id="UP000016511">
    <property type="component" value="Unassembled WGS sequence"/>
</dbReference>
<accession>U1Y7T4</accession>
<keyword evidence="3" id="KW-0238">DNA-binding</keyword>
<keyword evidence="1 5" id="KW-0597">Phosphoprotein</keyword>
<gene>
    <name evidence="8" type="ORF">HMPREF0083_03698</name>
</gene>
<keyword evidence="2" id="KW-0805">Transcription regulation</keyword>
<dbReference type="InterPro" id="IPR011006">
    <property type="entry name" value="CheY-like_superfamily"/>
</dbReference>
<dbReference type="AlphaFoldDB" id="U1Y7T4"/>
<dbReference type="PROSITE" id="PS50043">
    <property type="entry name" value="HTH_LUXR_2"/>
    <property type="match status" value="1"/>
</dbReference>
<evidence type="ECO:0000259" key="6">
    <source>
        <dbReference type="PROSITE" id="PS50043"/>
    </source>
</evidence>
<dbReference type="PROSITE" id="PS00622">
    <property type="entry name" value="HTH_LUXR_1"/>
    <property type="match status" value="1"/>
</dbReference>
<dbReference type="PRINTS" id="PR00038">
    <property type="entry name" value="HTHLUXR"/>
</dbReference>
<organism evidence="8 9">
    <name type="scientific">Aneurinibacillus aneurinilyticus ATCC 12856</name>
    <dbReference type="NCBI Taxonomy" id="649747"/>
    <lineage>
        <taxon>Bacteria</taxon>
        <taxon>Bacillati</taxon>
        <taxon>Bacillota</taxon>
        <taxon>Bacilli</taxon>
        <taxon>Bacillales</taxon>
        <taxon>Paenibacillaceae</taxon>
        <taxon>Aneurinibacillus group</taxon>
        <taxon>Aneurinibacillus</taxon>
    </lineage>
</organism>
<reference evidence="8 9" key="1">
    <citation type="submission" date="2013-08" db="EMBL/GenBank/DDBJ databases">
        <authorList>
            <person name="Weinstock G."/>
            <person name="Sodergren E."/>
            <person name="Wylie T."/>
            <person name="Fulton L."/>
            <person name="Fulton R."/>
            <person name="Fronick C."/>
            <person name="O'Laughlin M."/>
            <person name="Godfrey J."/>
            <person name="Miner T."/>
            <person name="Herter B."/>
            <person name="Appelbaum E."/>
            <person name="Cordes M."/>
            <person name="Lek S."/>
            <person name="Wollam A."/>
            <person name="Pepin K.H."/>
            <person name="Palsikar V.B."/>
            <person name="Mitreva M."/>
            <person name="Wilson R.K."/>
        </authorList>
    </citation>
    <scope>NUCLEOTIDE SEQUENCE [LARGE SCALE GENOMIC DNA]</scope>
    <source>
        <strain evidence="8 9">ATCC 12856</strain>
    </source>
</reference>
<evidence type="ECO:0000256" key="2">
    <source>
        <dbReference type="ARBA" id="ARBA00023015"/>
    </source>
</evidence>
<dbReference type="Pfam" id="PF00072">
    <property type="entry name" value="Response_reg"/>
    <property type="match status" value="1"/>
</dbReference>
<dbReference type="InterPro" id="IPR039420">
    <property type="entry name" value="WalR-like"/>
</dbReference>
<dbReference type="GO" id="GO:0006355">
    <property type="term" value="P:regulation of DNA-templated transcription"/>
    <property type="evidence" value="ECO:0007669"/>
    <property type="project" value="InterPro"/>
</dbReference>
<protein>
    <submittedName>
        <fullName evidence="8">Response regulator protein VraR</fullName>
    </submittedName>
</protein>
<dbReference type="PROSITE" id="PS50110">
    <property type="entry name" value="RESPONSE_REGULATORY"/>
    <property type="match status" value="1"/>
</dbReference>
<proteinExistence type="predicted"/>
<dbReference type="STRING" id="649747.HMPREF0083_03698"/>
<name>U1Y7T4_ANEAE</name>
<dbReference type="PANTHER" id="PTHR43214">
    <property type="entry name" value="TWO-COMPONENT RESPONSE REGULATOR"/>
    <property type="match status" value="1"/>
</dbReference>
<dbReference type="SMART" id="SM00448">
    <property type="entry name" value="REC"/>
    <property type="match status" value="1"/>
</dbReference>
<dbReference type="SUPFAM" id="SSF46894">
    <property type="entry name" value="C-terminal effector domain of the bipartite response regulators"/>
    <property type="match status" value="1"/>
</dbReference>
<sequence>MRSGGDSMSEAIKVLLIDDHEMVRMGLVAFLSTEEDIEIVGEAGSGAEGLKIAEQTKPDIILMDLVMDGMDGIETTRRMKLLHPEGKVIVLTSFIDDEKVYPVIEAGAFSYLLKTARAPEIAQAIRQAHRGQPVLEAQVAGKIMSRFRQRNADEAPLHEQCTNRELEVLRLLGEGKSNQEIAEELYIGIKTVKTHVSNILSKLGVEDRTQAAIYAHRHGICK</sequence>
<keyword evidence="9" id="KW-1185">Reference proteome</keyword>
<keyword evidence="4" id="KW-0804">Transcription</keyword>
<dbReference type="GO" id="GO:0003677">
    <property type="term" value="F:DNA binding"/>
    <property type="evidence" value="ECO:0007669"/>
    <property type="project" value="UniProtKB-KW"/>
</dbReference>
<dbReference type="Gene3D" id="3.40.50.2300">
    <property type="match status" value="1"/>
</dbReference>
<evidence type="ECO:0000313" key="9">
    <source>
        <dbReference type="Proteomes" id="UP000016511"/>
    </source>
</evidence>
<evidence type="ECO:0000256" key="3">
    <source>
        <dbReference type="ARBA" id="ARBA00023125"/>
    </source>
</evidence>
<dbReference type="CDD" id="cd17535">
    <property type="entry name" value="REC_NarL-like"/>
    <property type="match status" value="1"/>
</dbReference>
<dbReference type="eggNOG" id="COG2197">
    <property type="taxonomic scope" value="Bacteria"/>
</dbReference>
<dbReference type="EMBL" id="AWSJ01000222">
    <property type="protein sequence ID" value="ERI08217.1"/>
    <property type="molecule type" value="Genomic_DNA"/>
</dbReference>
<evidence type="ECO:0000256" key="5">
    <source>
        <dbReference type="PROSITE-ProRule" id="PRU00169"/>
    </source>
</evidence>
<evidence type="ECO:0000259" key="7">
    <source>
        <dbReference type="PROSITE" id="PS50110"/>
    </source>
</evidence>
<evidence type="ECO:0000313" key="8">
    <source>
        <dbReference type="EMBL" id="ERI08217.1"/>
    </source>
</evidence>